<gene>
    <name evidence="3" type="ORF">QGN17_06310</name>
</gene>
<reference evidence="3" key="1">
    <citation type="submission" date="2023-04" db="EMBL/GenBank/DDBJ databases">
        <title>Sphingomonas sp. MAHUQ-71 isolated from rice field.</title>
        <authorList>
            <person name="Huq M.A."/>
        </authorList>
    </citation>
    <scope>NUCLEOTIDE SEQUENCE</scope>
    <source>
        <strain evidence="3">MAHUQ-71</strain>
    </source>
</reference>
<dbReference type="Pfam" id="PF04389">
    <property type="entry name" value="Peptidase_M28"/>
    <property type="match status" value="1"/>
</dbReference>
<dbReference type="SUPFAM" id="SSF53187">
    <property type="entry name" value="Zn-dependent exopeptidases"/>
    <property type="match status" value="1"/>
</dbReference>
<evidence type="ECO:0000256" key="1">
    <source>
        <dbReference type="SAM" id="SignalP"/>
    </source>
</evidence>
<dbReference type="RefSeq" id="WP_281043648.1">
    <property type="nucleotide sequence ID" value="NZ_JARYGZ010000001.1"/>
</dbReference>
<dbReference type="PANTHER" id="PTHR12147">
    <property type="entry name" value="METALLOPEPTIDASE M28 FAMILY MEMBER"/>
    <property type="match status" value="1"/>
</dbReference>
<keyword evidence="4" id="KW-1185">Reference proteome</keyword>
<comment type="caution">
    <text evidence="3">The sequence shown here is derived from an EMBL/GenBank/DDBJ whole genome shotgun (WGS) entry which is preliminary data.</text>
</comment>
<dbReference type="InterPro" id="IPR045175">
    <property type="entry name" value="M28_fam"/>
</dbReference>
<evidence type="ECO:0000313" key="4">
    <source>
        <dbReference type="Proteomes" id="UP001160625"/>
    </source>
</evidence>
<dbReference type="Proteomes" id="UP001160625">
    <property type="component" value="Unassembled WGS sequence"/>
</dbReference>
<evidence type="ECO:0000259" key="2">
    <source>
        <dbReference type="Pfam" id="PF04389"/>
    </source>
</evidence>
<dbReference type="PANTHER" id="PTHR12147:SF26">
    <property type="entry name" value="PEPTIDASE M28 DOMAIN-CONTAINING PROTEIN"/>
    <property type="match status" value="1"/>
</dbReference>
<dbReference type="EMBL" id="JARYGZ010000001">
    <property type="protein sequence ID" value="MDH7638338.1"/>
    <property type="molecule type" value="Genomic_DNA"/>
</dbReference>
<dbReference type="Gene3D" id="3.40.630.10">
    <property type="entry name" value="Zn peptidases"/>
    <property type="match status" value="1"/>
</dbReference>
<feature type="chain" id="PRO_5045565173" evidence="1">
    <location>
        <begin position="18"/>
        <end position="443"/>
    </location>
</feature>
<protein>
    <submittedName>
        <fullName evidence="3">M28 family peptidase</fullName>
    </submittedName>
</protein>
<feature type="domain" description="Peptidase M28" evidence="2">
    <location>
        <begin position="225"/>
        <end position="411"/>
    </location>
</feature>
<accession>A0ABT6MZS1</accession>
<feature type="signal peptide" evidence="1">
    <location>
        <begin position="1"/>
        <end position="17"/>
    </location>
</feature>
<keyword evidence="1" id="KW-0732">Signal</keyword>
<sequence>MRIMLLSTLLLATAAPAATPWTVRPEWVRAHEDFLAGDALRGRGSATHDEAVAAAYVASQFEGYGLKPAPGMPGYVQTASVVSTHVASDPRLEIAGKAVDGLRLIVGSTAADVQGPVVIANSIAALPEEAAVVVFTAADVPPFDIWRAVRSRHIGLLIAKDSSGAAEWFATIGGKTNMPRYLAEMPPEPRPSFVTLPAASVDAIKAGDQVHLTVPIARDDSITSNAIGYLPGTDPKAGVIMLSAHLDHFGQRDDGTIMHGANDDASGTTAVLELAHALASGKPHRRSILFVCYGSEEIGLYGSTYYGAHPAVPLTDIVANIEFEMIGAQDPYLPKGALMMTGFDRSDLGSALQAQGAHVVADPYPKQKFFERSDNYALALKGVVAHTLSGWGEVPTYHQPTDTIANLDIDYMTGAIQSLIEPVRWLSDGTFTPRWTETGRPKK</sequence>
<organism evidence="3 4">
    <name type="scientific">Sphingomonas oryzagri</name>
    <dbReference type="NCBI Taxonomy" id="3042314"/>
    <lineage>
        <taxon>Bacteria</taxon>
        <taxon>Pseudomonadati</taxon>
        <taxon>Pseudomonadota</taxon>
        <taxon>Alphaproteobacteria</taxon>
        <taxon>Sphingomonadales</taxon>
        <taxon>Sphingomonadaceae</taxon>
        <taxon>Sphingomonas</taxon>
    </lineage>
</organism>
<proteinExistence type="predicted"/>
<dbReference type="Gene3D" id="3.50.30.30">
    <property type="match status" value="1"/>
</dbReference>
<name>A0ABT6MZS1_9SPHN</name>
<dbReference type="InterPro" id="IPR007484">
    <property type="entry name" value="Peptidase_M28"/>
</dbReference>
<evidence type="ECO:0000313" key="3">
    <source>
        <dbReference type="EMBL" id="MDH7638338.1"/>
    </source>
</evidence>